<evidence type="ECO:0000313" key="2">
    <source>
        <dbReference type="Proteomes" id="UP001162992"/>
    </source>
</evidence>
<dbReference type="EMBL" id="CM055099">
    <property type="protein sequence ID" value="KAJ7547102.1"/>
    <property type="molecule type" value="Genomic_DNA"/>
</dbReference>
<name>A0ACC2CYR8_DIPCM</name>
<sequence length="219" mass="24251">MYVHKLKTPMATLQFSHDNAVDTVLVIFKLKPDHTFDEMLQIILADYEAFEKADEFYIAATLRSLDNAYGACYGHYKKGIHITTAREQPHFSPTLKALQTLSDIEILEVEVIPGLSKTDEAAKLSKGDILHMGLLSTEPESQQDVIETLQKALKESRDSLTSVTLHKSRDGNKVVVIGVWTDVASAQAATSTGSQQAEEVIGHVVKSKELIVFEVVLVR</sequence>
<reference evidence="2" key="1">
    <citation type="journal article" date="2024" name="Proc. Natl. Acad. Sci. U.S.A.">
        <title>Extraordinary preservation of gene collinearity over three hundred million years revealed in homosporous lycophytes.</title>
        <authorList>
            <person name="Li C."/>
            <person name="Wickell D."/>
            <person name="Kuo L.Y."/>
            <person name="Chen X."/>
            <person name="Nie B."/>
            <person name="Liao X."/>
            <person name="Peng D."/>
            <person name="Ji J."/>
            <person name="Jenkins J."/>
            <person name="Williams M."/>
            <person name="Shu S."/>
            <person name="Plott C."/>
            <person name="Barry K."/>
            <person name="Rajasekar S."/>
            <person name="Grimwood J."/>
            <person name="Han X."/>
            <person name="Sun S."/>
            <person name="Hou Z."/>
            <person name="He W."/>
            <person name="Dai G."/>
            <person name="Sun C."/>
            <person name="Schmutz J."/>
            <person name="Leebens-Mack J.H."/>
            <person name="Li F.W."/>
            <person name="Wang L."/>
        </authorList>
    </citation>
    <scope>NUCLEOTIDE SEQUENCE [LARGE SCALE GENOMIC DNA]</scope>
    <source>
        <strain evidence="2">cv. PW_Plant_1</strain>
    </source>
</reference>
<organism evidence="1 2">
    <name type="scientific">Diphasiastrum complanatum</name>
    <name type="common">Issler's clubmoss</name>
    <name type="synonym">Lycopodium complanatum</name>
    <dbReference type="NCBI Taxonomy" id="34168"/>
    <lineage>
        <taxon>Eukaryota</taxon>
        <taxon>Viridiplantae</taxon>
        <taxon>Streptophyta</taxon>
        <taxon>Embryophyta</taxon>
        <taxon>Tracheophyta</taxon>
        <taxon>Lycopodiopsida</taxon>
        <taxon>Lycopodiales</taxon>
        <taxon>Lycopodiaceae</taxon>
        <taxon>Lycopodioideae</taxon>
        <taxon>Diphasiastrum</taxon>
    </lineage>
</organism>
<dbReference type="Proteomes" id="UP001162992">
    <property type="component" value="Chromosome 8"/>
</dbReference>
<gene>
    <name evidence="1" type="ORF">O6H91_08G069300</name>
</gene>
<keyword evidence="2" id="KW-1185">Reference proteome</keyword>
<accession>A0ACC2CYR8</accession>
<proteinExistence type="predicted"/>
<comment type="caution">
    <text evidence="1">The sequence shown here is derived from an EMBL/GenBank/DDBJ whole genome shotgun (WGS) entry which is preliminary data.</text>
</comment>
<evidence type="ECO:0000313" key="1">
    <source>
        <dbReference type="EMBL" id="KAJ7547102.1"/>
    </source>
</evidence>
<protein>
    <submittedName>
        <fullName evidence="1">Uncharacterized protein</fullName>
    </submittedName>
</protein>